<evidence type="ECO:0000313" key="2">
    <source>
        <dbReference type="EMBL" id="OXM39388.1"/>
    </source>
</evidence>
<dbReference type="AlphaFoldDB" id="A0A229QXW1"/>
<name>A0A229QXW1_9PSEU</name>
<proteinExistence type="predicted"/>
<dbReference type="Gene3D" id="3.30.9.10">
    <property type="entry name" value="D-Amino Acid Oxidase, subunit A, domain 2"/>
    <property type="match status" value="1"/>
</dbReference>
<evidence type="ECO:0000313" key="3">
    <source>
        <dbReference type="Proteomes" id="UP000215223"/>
    </source>
</evidence>
<feature type="domain" description="FAD dependent oxidoreductase" evidence="1">
    <location>
        <begin position="2"/>
        <end position="180"/>
    </location>
</feature>
<dbReference type="OrthoDB" id="9767869at2"/>
<comment type="caution">
    <text evidence="2">The sequence shown here is derived from an EMBL/GenBank/DDBJ whole genome shotgun (WGS) entry which is preliminary data.</text>
</comment>
<dbReference type="InterPro" id="IPR006076">
    <property type="entry name" value="FAD-dep_OxRdtase"/>
</dbReference>
<dbReference type="Gene3D" id="3.50.50.60">
    <property type="entry name" value="FAD/NAD(P)-binding domain"/>
    <property type="match status" value="1"/>
</dbReference>
<dbReference type="RefSeq" id="WP_143267347.1">
    <property type="nucleotide sequence ID" value="NZ_NMQT01000378.1"/>
</dbReference>
<feature type="non-terminal residue" evidence="2">
    <location>
        <position position="1"/>
    </location>
</feature>
<accession>A0A229QXW1</accession>
<organism evidence="2 3">
    <name type="scientific">Amycolatopsis thailandensis</name>
    <dbReference type="NCBI Taxonomy" id="589330"/>
    <lineage>
        <taxon>Bacteria</taxon>
        <taxon>Bacillati</taxon>
        <taxon>Actinomycetota</taxon>
        <taxon>Actinomycetes</taxon>
        <taxon>Pseudonocardiales</taxon>
        <taxon>Pseudonocardiaceae</taxon>
        <taxon>Amycolatopsis</taxon>
    </lineage>
</organism>
<evidence type="ECO:0000259" key="1">
    <source>
        <dbReference type="Pfam" id="PF01266"/>
    </source>
</evidence>
<reference evidence="2 3" key="1">
    <citation type="submission" date="2017-07" db="EMBL/GenBank/DDBJ databases">
        <title>Amycolatopsis thailandensis Genome sequencing and assembly.</title>
        <authorList>
            <person name="Kaur N."/>
            <person name="Mayilraj S."/>
        </authorList>
    </citation>
    <scope>NUCLEOTIDE SEQUENCE [LARGE SCALE GENOMIC DNA]</scope>
    <source>
        <strain evidence="2 3">JCM 16380</strain>
    </source>
</reference>
<sequence>AELGVDCGFTRADSFVYTTKPETVETLEREAEAAAEAGLPATYVTDVDLDVPAIGAVKFASQAHFHPRRWLLALADEIEKAGGKIVEGVRAEGVDELGGTRVRTSSGEVRAGEVVVATHYPVFDRGLYFARLDPVRDLVVAGPIEGNHAPQGMFLDADTHHSVRSYLNEGVPYTIVGGEHYRVGDSV</sequence>
<dbReference type="SUPFAM" id="SSF51905">
    <property type="entry name" value="FAD/NAD(P)-binding domain"/>
    <property type="match status" value="1"/>
</dbReference>
<dbReference type="Pfam" id="PF01266">
    <property type="entry name" value="DAO"/>
    <property type="match status" value="1"/>
</dbReference>
<dbReference type="InterPro" id="IPR036188">
    <property type="entry name" value="FAD/NAD-bd_sf"/>
</dbReference>
<feature type="non-terminal residue" evidence="2">
    <location>
        <position position="187"/>
    </location>
</feature>
<keyword evidence="3" id="KW-1185">Reference proteome</keyword>
<protein>
    <submittedName>
        <fullName evidence="2">(2Fe-2S)-binding protein</fullName>
    </submittedName>
</protein>
<dbReference type="Proteomes" id="UP000215223">
    <property type="component" value="Unassembled WGS sequence"/>
</dbReference>
<dbReference type="EMBL" id="NMQT01000378">
    <property type="protein sequence ID" value="OXM39388.1"/>
    <property type="molecule type" value="Genomic_DNA"/>
</dbReference>
<gene>
    <name evidence="2" type="ORF">CFP71_43000</name>
</gene>